<evidence type="ECO:0000256" key="7">
    <source>
        <dbReference type="ARBA" id="ARBA00023002"/>
    </source>
</evidence>
<dbReference type="SUPFAM" id="SSF51905">
    <property type="entry name" value="FAD/NAD(P)-binding domain"/>
    <property type="match status" value="1"/>
</dbReference>
<evidence type="ECO:0000256" key="1">
    <source>
        <dbReference type="ARBA" id="ARBA00001974"/>
    </source>
</evidence>
<dbReference type="PANTHER" id="PTHR13789">
    <property type="entry name" value="MONOOXYGENASE"/>
    <property type="match status" value="1"/>
</dbReference>
<dbReference type="EMBL" id="AP022324">
    <property type="protein sequence ID" value="BBU45748.1"/>
    <property type="molecule type" value="Genomic_DNA"/>
</dbReference>
<keyword evidence="9 15" id="KW-0503">Monooxygenase</keyword>
<evidence type="ECO:0000313" key="15">
    <source>
        <dbReference type="EMBL" id="BBU45748.1"/>
    </source>
</evidence>
<proteinExistence type="inferred from homology"/>
<dbReference type="RefSeq" id="WP_019096757.1">
    <property type="nucleotide sequence ID" value="NZ_AP022324.1"/>
</dbReference>
<evidence type="ECO:0000256" key="9">
    <source>
        <dbReference type="ARBA" id="ARBA00023033"/>
    </source>
</evidence>
<comment type="similarity">
    <text evidence="11">Belongs to the 6-hydroxynicotinate 3-monooxygenase family.</text>
</comment>
<feature type="domain" description="FAD-binding" evidence="14">
    <location>
        <begin position="6"/>
        <end position="347"/>
    </location>
</feature>
<dbReference type="Pfam" id="PF01494">
    <property type="entry name" value="FAD_binding_3"/>
    <property type="match status" value="1"/>
</dbReference>
<keyword evidence="6" id="KW-0274">FAD</keyword>
<keyword evidence="3" id="KW-0285">Flavoprotein</keyword>
<evidence type="ECO:0000256" key="3">
    <source>
        <dbReference type="ARBA" id="ARBA00022630"/>
    </source>
</evidence>
<evidence type="ECO:0000256" key="8">
    <source>
        <dbReference type="ARBA" id="ARBA00023027"/>
    </source>
</evidence>
<dbReference type="SUPFAM" id="SSF54373">
    <property type="entry name" value="FAD-linked reductases, C-terminal domain"/>
    <property type="match status" value="1"/>
</dbReference>
<evidence type="ECO:0000256" key="2">
    <source>
        <dbReference type="ARBA" id="ARBA00011245"/>
    </source>
</evidence>
<evidence type="ECO:0000256" key="12">
    <source>
        <dbReference type="ARBA" id="ARBA00067040"/>
    </source>
</evidence>
<evidence type="ECO:0000256" key="10">
    <source>
        <dbReference type="ARBA" id="ARBA00051569"/>
    </source>
</evidence>
<evidence type="ECO:0000256" key="11">
    <source>
        <dbReference type="ARBA" id="ARBA00061525"/>
    </source>
</evidence>
<keyword evidence="5" id="KW-0058">Aromatic hydrocarbons catabolism</keyword>
<evidence type="ECO:0000256" key="5">
    <source>
        <dbReference type="ARBA" id="ARBA00022797"/>
    </source>
</evidence>
<reference evidence="15 16" key="1">
    <citation type="submission" date="2020-01" db="EMBL/GenBank/DDBJ databases">
        <title>Complete Genome Sequence of Pseudomonas putida Strain TS312, Harboring the HdtS type N-acyl-homoserine Lactone Synthase, Isolated from a Paper Mill.</title>
        <authorList>
            <person name="Hosoe A."/>
            <person name="Suenaga T."/>
            <person name="Sugi T."/>
            <person name="Izumi T."/>
            <person name="Nagai N."/>
            <person name="Terada A."/>
        </authorList>
    </citation>
    <scope>NUCLEOTIDE SEQUENCE [LARGE SCALE GENOMIC DNA]</scope>
    <source>
        <strain evidence="15 16">TS312</strain>
    </source>
</reference>
<comment type="subunit">
    <text evidence="2">Monomer.</text>
</comment>
<dbReference type="InterPro" id="IPR002938">
    <property type="entry name" value="FAD-bd"/>
</dbReference>
<evidence type="ECO:0000256" key="13">
    <source>
        <dbReference type="ARBA" id="ARBA00070529"/>
    </source>
</evidence>
<dbReference type="GO" id="GO:0043731">
    <property type="term" value="F:6-hydroxynicotinate 3-monooxygenase activity"/>
    <property type="evidence" value="ECO:0007669"/>
    <property type="project" value="UniProtKB-EC"/>
</dbReference>
<dbReference type="FunFam" id="3.50.50.60:FF:000223">
    <property type="entry name" value="6-hydroxynicotinate 3-monooxygenase"/>
    <property type="match status" value="1"/>
</dbReference>
<comment type="catalytic activity">
    <reaction evidence="10">
        <text>6-hydroxynicotinate + NADH + O2 + 2 H(+) = 2,5-dihydroxypyridine + CO2 + NAD(+) + H2O</text>
        <dbReference type="Rhea" id="RHEA:27333"/>
        <dbReference type="ChEBI" id="CHEBI:15377"/>
        <dbReference type="ChEBI" id="CHEBI:15378"/>
        <dbReference type="ChEBI" id="CHEBI:15379"/>
        <dbReference type="ChEBI" id="CHEBI:16364"/>
        <dbReference type="ChEBI" id="CHEBI:16526"/>
        <dbReference type="ChEBI" id="CHEBI:57540"/>
        <dbReference type="ChEBI" id="CHEBI:57664"/>
        <dbReference type="ChEBI" id="CHEBI:57945"/>
        <dbReference type="EC" id="1.14.13.114"/>
    </reaction>
</comment>
<keyword evidence="8" id="KW-0520">NAD</keyword>
<dbReference type="InterPro" id="IPR050493">
    <property type="entry name" value="FAD-dep_Monooxygenase_BioMet"/>
</dbReference>
<dbReference type="Proteomes" id="UP000464661">
    <property type="component" value="Chromosome"/>
</dbReference>
<accession>A0A0P7D9Z2</accession>
<organism evidence="15 16">
    <name type="scientific">Pseudomonas putida</name>
    <name type="common">Arthrobacter siderocapsulatus</name>
    <dbReference type="NCBI Taxonomy" id="303"/>
    <lineage>
        <taxon>Bacteria</taxon>
        <taxon>Pseudomonadati</taxon>
        <taxon>Pseudomonadota</taxon>
        <taxon>Gammaproteobacteria</taxon>
        <taxon>Pseudomonadales</taxon>
        <taxon>Pseudomonadaceae</taxon>
        <taxon>Pseudomonas</taxon>
    </lineage>
</organism>
<comment type="cofactor">
    <cofactor evidence="1">
        <name>FAD</name>
        <dbReference type="ChEBI" id="CHEBI:57692"/>
    </cofactor>
</comment>
<evidence type="ECO:0000256" key="4">
    <source>
        <dbReference type="ARBA" id="ARBA00022729"/>
    </source>
</evidence>
<evidence type="ECO:0000256" key="6">
    <source>
        <dbReference type="ARBA" id="ARBA00022827"/>
    </source>
</evidence>
<dbReference type="OrthoDB" id="9782160at2"/>
<dbReference type="PANTHER" id="PTHR13789:SF318">
    <property type="entry name" value="GERANYLGERANYL DIPHOSPHATE REDUCTASE"/>
    <property type="match status" value="1"/>
</dbReference>
<dbReference type="InterPro" id="IPR036188">
    <property type="entry name" value="FAD/NAD-bd_sf"/>
</dbReference>
<dbReference type="AlphaFoldDB" id="A0A0P7D9Z2"/>
<evidence type="ECO:0000259" key="14">
    <source>
        <dbReference type="Pfam" id="PF01494"/>
    </source>
</evidence>
<sequence length="382" mass="42770">MRGRQKIAIVGAGLGGAAAATLLQQAGFDVEVFEQAPEFTRLGAGIHIGPNVMKIFRRMGLEQKLELMGSHPDFWFSRDGNTGDYLSRIPLGEYARREYGAAYITIHRGDLHALQIDAIKPGTVHFGKRLQKIVDEGDQVRLDFADGTHTVADIVIGADGIHSKIREELLGAEAPNYSGWVAHRALIRGVNLAQHADVFEPCVKWWSEDRHMMVYYTTGKRDEYYFVTGVPHEAWDFQGAYVDSSQEEMRAAFEGYHPTVQKLIDATESITKWPLRNRNPLPLWSRGRLVMLGDACHPMKPHMAQGACMAIEDAAMLTRCLQETGLSDHRTAFALYEANRKERASQVQSVSNANTWLYTQEDPAWVYGYDLYGQPLKSGEAA</sequence>
<evidence type="ECO:0000313" key="16">
    <source>
        <dbReference type="Proteomes" id="UP000464661"/>
    </source>
</evidence>
<name>A0A0P7D9Z2_PSEPU</name>
<protein>
    <recommendedName>
        <fullName evidence="13">6-hydroxynicotinate 3-monooxygenase</fullName>
        <ecNumber evidence="12">1.14.13.114</ecNumber>
    </recommendedName>
</protein>
<dbReference type="GO" id="GO:1901848">
    <property type="term" value="P:nicotinate catabolic process"/>
    <property type="evidence" value="ECO:0007669"/>
    <property type="project" value="UniProtKB-ARBA"/>
</dbReference>
<gene>
    <name evidence="15" type="ORF">PPTS312_36630</name>
</gene>
<dbReference type="Gene3D" id="3.50.50.60">
    <property type="entry name" value="FAD/NAD(P)-binding domain"/>
    <property type="match status" value="1"/>
</dbReference>
<keyword evidence="7" id="KW-0560">Oxidoreductase</keyword>
<keyword evidence="4" id="KW-0732">Signal</keyword>
<dbReference type="GO" id="GO:0071949">
    <property type="term" value="F:FAD binding"/>
    <property type="evidence" value="ECO:0007669"/>
    <property type="project" value="InterPro"/>
</dbReference>
<dbReference type="EC" id="1.14.13.114" evidence="12"/>
<dbReference type="PRINTS" id="PR00420">
    <property type="entry name" value="RNGMNOXGNASE"/>
</dbReference>